<gene>
    <name evidence="2" type="ORF">WNY77_02500</name>
</gene>
<sequence length="416" mass="45965">MKHLAKAILTMGLTHILSPGSLFAQPLSDDVGKQLVEAHCNACHTSDRIASSVGYNQTGWQHLIATMVNLDGNPNREKITAYLAKHFPPKSRRNPQLVEGDLSVTFEEWVVPTLGQRSRDPIEAPDGSIWWAGQWGNLIGSINPQTGEMREYPLPASAMPHTVTHDSNGNIWYTGNKNGTMGKLNPQTGEITEYKMPDPQAKDPHSAIFDDNGALWFTLQHSNMVGRLIPSTGEIKLVTMPTQDARPYGIKIDSEGTPWVACNGSNCLVKVDPTTMALSEYPLPNESTTVRRLDIADDGMIWYVNSGRGRLGRLNPDNGEVKEWPSPSGPKSHPYAIAVIGDAIWYNESGKRPDALVRFDRKNETFQSWPIPTGEGDAQIYAGIVRHMRPTHDGNLLIHQSATNRIILVKPEAQKN</sequence>
<evidence type="ECO:0000256" key="1">
    <source>
        <dbReference type="SAM" id="SignalP"/>
    </source>
</evidence>
<organism evidence="2 3">
    <name type="scientific">Paraglaciecola mesophila</name>
    <dbReference type="NCBI Taxonomy" id="197222"/>
    <lineage>
        <taxon>Bacteria</taxon>
        <taxon>Pseudomonadati</taxon>
        <taxon>Pseudomonadota</taxon>
        <taxon>Gammaproteobacteria</taxon>
        <taxon>Alteromonadales</taxon>
        <taxon>Alteromonadaceae</taxon>
        <taxon>Paraglaciecola</taxon>
    </lineage>
</organism>
<protein>
    <submittedName>
        <fullName evidence="2">Cytochrome C</fullName>
    </submittedName>
</protein>
<proteinExistence type="predicted"/>
<reference evidence="2 3" key="1">
    <citation type="submission" date="2024-03" db="EMBL/GenBank/DDBJ databases">
        <title>Community enrichment and isolation of bacterial strains for fucoidan degradation.</title>
        <authorList>
            <person name="Sichert A."/>
        </authorList>
    </citation>
    <scope>NUCLEOTIDE SEQUENCE [LARGE SCALE GENOMIC DNA]</scope>
    <source>
        <strain evidence="2 3">AS12</strain>
    </source>
</reference>
<feature type="signal peptide" evidence="1">
    <location>
        <begin position="1"/>
        <end position="24"/>
    </location>
</feature>
<comment type="caution">
    <text evidence="2">The sequence shown here is derived from an EMBL/GenBank/DDBJ whole genome shotgun (WGS) entry which is preliminary data.</text>
</comment>
<evidence type="ECO:0000313" key="2">
    <source>
        <dbReference type="EMBL" id="MEM5496258.1"/>
    </source>
</evidence>
<dbReference type="RefSeq" id="WP_342880762.1">
    <property type="nucleotide sequence ID" value="NZ_JBBMQS010000001.1"/>
</dbReference>
<keyword evidence="1" id="KW-0732">Signal</keyword>
<dbReference type="Proteomes" id="UP001461163">
    <property type="component" value="Unassembled WGS sequence"/>
</dbReference>
<accession>A0ABU9SQV2</accession>
<name>A0ABU9SQV2_9ALTE</name>
<dbReference type="InterPro" id="IPR036909">
    <property type="entry name" value="Cyt_c-like_dom_sf"/>
</dbReference>
<dbReference type="SUPFAM" id="SSF46626">
    <property type="entry name" value="Cytochrome c"/>
    <property type="match status" value="1"/>
</dbReference>
<dbReference type="Gene3D" id="2.130.10.10">
    <property type="entry name" value="YVTN repeat-like/Quinoprotein amine dehydrogenase"/>
    <property type="match status" value="1"/>
</dbReference>
<dbReference type="SUPFAM" id="SSF63829">
    <property type="entry name" value="Calcium-dependent phosphotriesterase"/>
    <property type="match status" value="1"/>
</dbReference>
<evidence type="ECO:0000313" key="3">
    <source>
        <dbReference type="Proteomes" id="UP001461163"/>
    </source>
</evidence>
<dbReference type="Pfam" id="PF24684">
    <property type="entry name" value="Vgb_lyase"/>
    <property type="match status" value="1"/>
</dbReference>
<dbReference type="InterPro" id="IPR015943">
    <property type="entry name" value="WD40/YVTN_repeat-like_dom_sf"/>
</dbReference>
<dbReference type="InterPro" id="IPR051344">
    <property type="entry name" value="Vgb"/>
</dbReference>
<dbReference type="PANTHER" id="PTHR40274">
    <property type="entry name" value="VIRGINIAMYCIN B LYASE"/>
    <property type="match status" value="1"/>
</dbReference>
<dbReference type="Gene3D" id="1.10.760.10">
    <property type="entry name" value="Cytochrome c-like domain"/>
    <property type="match status" value="1"/>
</dbReference>
<feature type="chain" id="PRO_5045294656" evidence="1">
    <location>
        <begin position="25"/>
        <end position="416"/>
    </location>
</feature>
<dbReference type="PANTHER" id="PTHR40274:SF3">
    <property type="entry name" value="VIRGINIAMYCIN B LYASE"/>
    <property type="match status" value="1"/>
</dbReference>
<keyword evidence="3" id="KW-1185">Reference proteome</keyword>
<dbReference type="EMBL" id="JBBMQS010000001">
    <property type="protein sequence ID" value="MEM5496258.1"/>
    <property type="molecule type" value="Genomic_DNA"/>
</dbReference>